<feature type="domain" description="UBA" evidence="2">
    <location>
        <begin position="269"/>
        <end position="313"/>
    </location>
</feature>
<accession>A0AAD5MQB4</accession>
<name>A0AAD5MQB4_PARTN</name>
<dbReference type="InterPro" id="IPR009060">
    <property type="entry name" value="UBA-like_sf"/>
</dbReference>
<comment type="caution">
    <text evidence="3">The sequence shown here is derived from an EMBL/GenBank/DDBJ whole genome shotgun (WGS) entry which is preliminary data.</text>
</comment>
<evidence type="ECO:0000256" key="1">
    <source>
        <dbReference type="SAM" id="MobiDB-lite"/>
    </source>
</evidence>
<dbReference type="SMART" id="SM00165">
    <property type="entry name" value="UBA"/>
    <property type="match status" value="1"/>
</dbReference>
<keyword evidence="4" id="KW-1185">Reference proteome</keyword>
<evidence type="ECO:0000313" key="3">
    <source>
        <dbReference type="EMBL" id="KAJ1362750.1"/>
    </source>
</evidence>
<dbReference type="SUPFAM" id="SSF46934">
    <property type="entry name" value="UBA-like"/>
    <property type="match status" value="1"/>
</dbReference>
<evidence type="ECO:0000259" key="2">
    <source>
        <dbReference type="PROSITE" id="PS50030"/>
    </source>
</evidence>
<dbReference type="InterPro" id="IPR015940">
    <property type="entry name" value="UBA"/>
</dbReference>
<feature type="compositionally biased region" description="Low complexity" evidence="1">
    <location>
        <begin position="225"/>
        <end position="258"/>
    </location>
</feature>
<dbReference type="PANTHER" id="PTHR10677:SF25">
    <property type="entry name" value="UBIQUITIN-LIKE PROTEIN 7"/>
    <property type="match status" value="1"/>
</dbReference>
<evidence type="ECO:0000313" key="4">
    <source>
        <dbReference type="Proteomes" id="UP001196413"/>
    </source>
</evidence>
<dbReference type="Gene3D" id="1.10.8.10">
    <property type="entry name" value="DNA helicase RuvA subunit, C-terminal domain"/>
    <property type="match status" value="1"/>
</dbReference>
<dbReference type="AlphaFoldDB" id="A0AAD5MQB4"/>
<dbReference type="PROSITE" id="PS50030">
    <property type="entry name" value="UBA"/>
    <property type="match status" value="1"/>
</dbReference>
<dbReference type="Proteomes" id="UP001196413">
    <property type="component" value="Unassembled WGS sequence"/>
</dbReference>
<dbReference type="GO" id="GO:0006511">
    <property type="term" value="P:ubiquitin-dependent protein catabolic process"/>
    <property type="evidence" value="ECO:0007669"/>
    <property type="project" value="TreeGrafter"/>
</dbReference>
<organism evidence="3 4">
    <name type="scientific">Parelaphostrongylus tenuis</name>
    <name type="common">Meningeal worm</name>
    <dbReference type="NCBI Taxonomy" id="148309"/>
    <lineage>
        <taxon>Eukaryota</taxon>
        <taxon>Metazoa</taxon>
        <taxon>Ecdysozoa</taxon>
        <taxon>Nematoda</taxon>
        <taxon>Chromadorea</taxon>
        <taxon>Rhabditida</taxon>
        <taxon>Rhabditina</taxon>
        <taxon>Rhabditomorpha</taxon>
        <taxon>Strongyloidea</taxon>
        <taxon>Metastrongylidae</taxon>
        <taxon>Parelaphostrongylus</taxon>
    </lineage>
</organism>
<feature type="region of interest" description="Disordered" evidence="1">
    <location>
        <begin position="180"/>
        <end position="205"/>
    </location>
</feature>
<sequence>MVKVYIGRDFSEYTLDELNSLSVRDLVKKMAKEDAERSVLSLTGRFLPMDTPLSSHNIRESDTLRIFQTCVLPKVTQTCDDAMLRECDRLFDYLQKEESGYMHMRLMAEVVEPEFLSKIMKQFPELRNDPVACHVLNDYYIFKAMVTLPNDEEALEKLRKFHCEHPTLLPAINWLLRKHAQKGRGSSQRTPRIQHDDSPSPMEPPQITQEMLRQAMAIAFGGAAPAGSLRTGTSNPSHPSSSISTPPPAAISVPVSESNPSAPSDHIYQLRARFASQLVQLNEFGFTDEAANLSVLESTDGNVEVALDLLIAMREEGI</sequence>
<feature type="region of interest" description="Disordered" evidence="1">
    <location>
        <begin position="225"/>
        <end position="264"/>
    </location>
</feature>
<dbReference type="PANTHER" id="PTHR10677">
    <property type="entry name" value="UBIQUILIN"/>
    <property type="match status" value="1"/>
</dbReference>
<protein>
    <recommendedName>
        <fullName evidence="2">UBA domain-containing protein</fullName>
    </recommendedName>
</protein>
<dbReference type="EMBL" id="JAHQIW010004523">
    <property type="protein sequence ID" value="KAJ1362750.1"/>
    <property type="molecule type" value="Genomic_DNA"/>
</dbReference>
<reference evidence="3" key="1">
    <citation type="submission" date="2021-06" db="EMBL/GenBank/DDBJ databases">
        <title>Parelaphostrongylus tenuis whole genome reference sequence.</title>
        <authorList>
            <person name="Garwood T.J."/>
            <person name="Larsen P.A."/>
            <person name="Fountain-Jones N.M."/>
            <person name="Garbe J.R."/>
            <person name="Macchietto M.G."/>
            <person name="Kania S.A."/>
            <person name="Gerhold R.W."/>
            <person name="Richards J.E."/>
            <person name="Wolf T.M."/>
        </authorList>
    </citation>
    <scope>NUCLEOTIDE SEQUENCE</scope>
    <source>
        <strain evidence="3">MNPRO001-30</strain>
        <tissue evidence="3">Meninges</tissue>
    </source>
</reference>
<gene>
    <name evidence="3" type="ORF">KIN20_022416</name>
</gene>
<proteinExistence type="predicted"/>
<dbReference type="GO" id="GO:0031593">
    <property type="term" value="F:polyubiquitin modification-dependent protein binding"/>
    <property type="evidence" value="ECO:0007669"/>
    <property type="project" value="TreeGrafter"/>
</dbReference>
<dbReference type="InterPro" id="IPR015496">
    <property type="entry name" value="Ubiquilin"/>
</dbReference>
<dbReference type="GO" id="GO:0005829">
    <property type="term" value="C:cytosol"/>
    <property type="evidence" value="ECO:0007669"/>
    <property type="project" value="TreeGrafter"/>
</dbReference>